<name>A0ACC1PFS0_9PEZI</name>
<reference evidence="1" key="1">
    <citation type="submission" date="2022-10" db="EMBL/GenBank/DDBJ databases">
        <title>Genome Sequence of Xylaria curta.</title>
        <authorList>
            <person name="Buettner E."/>
        </authorList>
    </citation>
    <scope>NUCLEOTIDE SEQUENCE</scope>
    <source>
        <strain evidence="1">Babe10</strain>
    </source>
</reference>
<dbReference type="Proteomes" id="UP001143856">
    <property type="component" value="Unassembled WGS sequence"/>
</dbReference>
<keyword evidence="2" id="KW-1185">Reference proteome</keyword>
<gene>
    <name evidence="1" type="ORF">NUW58_g2394</name>
</gene>
<evidence type="ECO:0000313" key="1">
    <source>
        <dbReference type="EMBL" id="KAJ2991780.1"/>
    </source>
</evidence>
<proteinExistence type="predicted"/>
<organism evidence="1 2">
    <name type="scientific">Xylaria curta</name>
    <dbReference type="NCBI Taxonomy" id="42375"/>
    <lineage>
        <taxon>Eukaryota</taxon>
        <taxon>Fungi</taxon>
        <taxon>Dikarya</taxon>
        <taxon>Ascomycota</taxon>
        <taxon>Pezizomycotina</taxon>
        <taxon>Sordariomycetes</taxon>
        <taxon>Xylariomycetidae</taxon>
        <taxon>Xylariales</taxon>
        <taxon>Xylariaceae</taxon>
        <taxon>Xylaria</taxon>
    </lineage>
</organism>
<dbReference type="EMBL" id="JAPDGR010000308">
    <property type="protein sequence ID" value="KAJ2991780.1"/>
    <property type="molecule type" value="Genomic_DNA"/>
</dbReference>
<comment type="caution">
    <text evidence="1">The sequence shown here is derived from an EMBL/GenBank/DDBJ whole genome shotgun (WGS) entry which is preliminary data.</text>
</comment>
<sequence>MDLELSFLALGVDGAQPLPTATGVDSVSGGDNSEVGEGYFEWIVEPLEQTDSFWSFLQGFDFSWYACSMGLGITAILLDAISPWFPETLHSSLALAARISHWNNIVLFSTISGLTVVRYGTWPRLFPIMMKHHRQASFVAMMPIALATIITMWAKLEDSDGETLLGLWVFWWIDVFISLLVAFAMSRLLSGRYYAGRTGGYDVAVKFDGNRALITIWVSYGIWILGIFNAFFLLSIDLAKLRAEKKLRIEHLTTAFVPLITTTQGALAAQQLGERMAQLLAPRKAPDTLRQAAEELEQFESYLCDIMGRAIGVTFCIASLFWLVLGCVVVMQVGLTGPGNRKPSQPHLWVVQFSIGAYGLSYMKIGARNLGMGIGAHGAVIGGFAILGYLLFAPMMAMLTSARFLALGFLYDVPEVTGPLNRRPRGRQGEASSIEVVISMFFADGLSRHGSHLHRNVSQFFPTWQHNEWGMMTEAIAKNMARMGDPVELFPLLDVLKDRSTTRMVVSARFTGYVMRATGWFDYLCIATLLAHVLIAHVHTIWNLLQGQVSEACVGYSAGFDSPVSAVIACPGSDIE</sequence>
<accession>A0ACC1PFS0</accession>
<protein>
    <submittedName>
        <fullName evidence="1">Uncharacterized protein</fullName>
    </submittedName>
</protein>
<evidence type="ECO:0000313" key="2">
    <source>
        <dbReference type="Proteomes" id="UP001143856"/>
    </source>
</evidence>